<proteinExistence type="predicted"/>
<sequence length="89" mass="10460">MHIIIILNILSLRMLHAEFHFYIFVGGCPVSLLHLCRWYMHVARADRNNCFCLEFFDRHAGDLITAFSFTGTCKHFADCPYYSRVRKMG</sequence>
<evidence type="ECO:0000313" key="2">
    <source>
        <dbReference type="EMBL" id="PNT76093.1"/>
    </source>
</evidence>
<protein>
    <submittedName>
        <fullName evidence="2 3">Uncharacterized protein</fullName>
    </submittedName>
</protein>
<dbReference type="Gramene" id="PNT76093">
    <property type="protein sequence ID" value="PNT76093"/>
    <property type="gene ID" value="BRADI_1g43955v3"/>
</dbReference>
<dbReference type="EnsemblPlants" id="PNT76093">
    <property type="protein sequence ID" value="PNT76093"/>
    <property type="gene ID" value="BRADI_1g43955v3"/>
</dbReference>
<accession>A0A2K2DP91</accession>
<evidence type="ECO:0000256" key="1">
    <source>
        <dbReference type="SAM" id="Phobius"/>
    </source>
</evidence>
<reference evidence="2" key="2">
    <citation type="submission" date="2017-06" db="EMBL/GenBank/DDBJ databases">
        <title>WGS assembly of Brachypodium distachyon.</title>
        <authorList>
            <consortium name="The International Brachypodium Initiative"/>
            <person name="Lucas S."/>
            <person name="Harmon-Smith M."/>
            <person name="Lail K."/>
            <person name="Tice H."/>
            <person name="Grimwood J."/>
            <person name="Bruce D."/>
            <person name="Barry K."/>
            <person name="Shu S."/>
            <person name="Lindquist E."/>
            <person name="Wang M."/>
            <person name="Pitluck S."/>
            <person name="Vogel J.P."/>
            <person name="Garvin D.F."/>
            <person name="Mockler T.C."/>
            <person name="Schmutz J."/>
            <person name="Rokhsar D."/>
            <person name="Bevan M.W."/>
        </authorList>
    </citation>
    <scope>NUCLEOTIDE SEQUENCE</scope>
    <source>
        <strain evidence="2">Bd21</strain>
    </source>
</reference>
<dbReference type="Proteomes" id="UP000008810">
    <property type="component" value="Chromosome 1"/>
</dbReference>
<reference evidence="2 3" key="1">
    <citation type="journal article" date="2010" name="Nature">
        <title>Genome sequencing and analysis of the model grass Brachypodium distachyon.</title>
        <authorList>
            <consortium name="International Brachypodium Initiative"/>
        </authorList>
    </citation>
    <scope>NUCLEOTIDE SEQUENCE [LARGE SCALE GENOMIC DNA]</scope>
    <source>
        <strain evidence="2 3">Bd21</strain>
    </source>
</reference>
<keyword evidence="4" id="KW-1185">Reference proteome</keyword>
<gene>
    <name evidence="2" type="ORF">BRADI_1g43955v3</name>
</gene>
<evidence type="ECO:0000313" key="3">
    <source>
        <dbReference type="EnsemblPlants" id="PNT76093"/>
    </source>
</evidence>
<dbReference type="InParanoid" id="A0A2K2DP91"/>
<reference evidence="3" key="3">
    <citation type="submission" date="2018-08" db="UniProtKB">
        <authorList>
            <consortium name="EnsemblPlants"/>
        </authorList>
    </citation>
    <scope>IDENTIFICATION</scope>
    <source>
        <strain evidence="3">cv. Bd21</strain>
    </source>
</reference>
<feature type="transmembrane region" description="Helical" evidence="1">
    <location>
        <begin position="21"/>
        <end position="40"/>
    </location>
</feature>
<organism evidence="2">
    <name type="scientific">Brachypodium distachyon</name>
    <name type="common">Purple false brome</name>
    <name type="synonym">Trachynia distachya</name>
    <dbReference type="NCBI Taxonomy" id="15368"/>
    <lineage>
        <taxon>Eukaryota</taxon>
        <taxon>Viridiplantae</taxon>
        <taxon>Streptophyta</taxon>
        <taxon>Embryophyta</taxon>
        <taxon>Tracheophyta</taxon>
        <taxon>Spermatophyta</taxon>
        <taxon>Magnoliopsida</taxon>
        <taxon>Liliopsida</taxon>
        <taxon>Poales</taxon>
        <taxon>Poaceae</taxon>
        <taxon>BOP clade</taxon>
        <taxon>Pooideae</taxon>
        <taxon>Stipodae</taxon>
        <taxon>Brachypodieae</taxon>
        <taxon>Brachypodium</taxon>
    </lineage>
</organism>
<dbReference type="AlphaFoldDB" id="A0A2K2DP91"/>
<evidence type="ECO:0000313" key="4">
    <source>
        <dbReference type="Proteomes" id="UP000008810"/>
    </source>
</evidence>
<dbReference type="EMBL" id="CM000880">
    <property type="protein sequence ID" value="PNT76093.1"/>
    <property type="molecule type" value="Genomic_DNA"/>
</dbReference>
<keyword evidence="1" id="KW-1133">Transmembrane helix</keyword>
<name>A0A2K2DP91_BRADI</name>
<keyword evidence="1" id="KW-0812">Transmembrane</keyword>
<keyword evidence="1" id="KW-0472">Membrane</keyword>